<dbReference type="AlphaFoldDB" id="A0A9X0A606"/>
<comment type="caution">
    <text evidence="6">The sequence shown here is derived from an EMBL/GenBank/DDBJ whole genome shotgun (WGS) entry which is preliminary data.</text>
</comment>
<organism evidence="6 7">
    <name type="scientific">Desmophyllum pertusum</name>
    <dbReference type="NCBI Taxonomy" id="174260"/>
    <lineage>
        <taxon>Eukaryota</taxon>
        <taxon>Metazoa</taxon>
        <taxon>Cnidaria</taxon>
        <taxon>Anthozoa</taxon>
        <taxon>Hexacorallia</taxon>
        <taxon>Scleractinia</taxon>
        <taxon>Caryophylliina</taxon>
        <taxon>Caryophylliidae</taxon>
        <taxon>Desmophyllum</taxon>
    </lineage>
</organism>
<reference evidence="6" key="1">
    <citation type="submission" date="2023-01" db="EMBL/GenBank/DDBJ databases">
        <title>Genome assembly of the deep-sea coral Lophelia pertusa.</title>
        <authorList>
            <person name="Herrera S."/>
            <person name="Cordes E."/>
        </authorList>
    </citation>
    <scope>NUCLEOTIDE SEQUENCE</scope>
    <source>
        <strain evidence="6">USNM1676648</strain>
        <tissue evidence="6">Polyp</tissue>
    </source>
</reference>
<dbReference type="InterPro" id="IPR011009">
    <property type="entry name" value="Kinase-like_dom_sf"/>
</dbReference>
<dbReference type="GO" id="GO:0005524">
    <property type="term" value="F:ATP binding"/>
    <property type="evidence" value="ECO:0007669"/>
    <property type="project" value="UniProtKB-KW"/>
</dbReference>
<gene>
    <name evidence="6" type="ORF">OS493_006397</name>
</gene>
<evidence type="ECO:0008006" key="8">
    <source>
        <dbReference type="Google" id="ProtNLM"/>
    </source>
</evidence>
<keyword evidence="4" id="KW-0418">Kinase</keyword>
<dbReference type="GO" id="GO:0007346">
    <property type="term" value="P:regulation of mitotic cell cycle"/>
    <property type="evidence" value="ECO:0007669"/>
    <property type="project" value="TreeGrafter"/>
</dbReference>
<evidence type="ECO:0000313" key="6">
    <source>
        <dbReference type="EMBL" id="KAJ7393424.1"/>
    </source>
</evidence>
<sequence>MEREKEGFPITSLREINTLLKAQHPNIVTVREIVVGSNMDKIYIVMDYVEHDLKVLMEHMNTRI</sequence>
<evidence type="ECO:0000313" key="7">
    <source>
        <dbReference type="Proteomes" id="UP001163046"/>
    </source>
</evidence>
<keyword evidence="5" id="KW-0067">ATP-binding</keyword>
<keyword evidence="1" id="KW-0723">Serine/threonine-protein kinase</keyword>
<evidence type="ECO:0000256" key="3">
    <source>
        <dbReference type="ARBA" id="ARBA00022741"/>
    </source>
</evidence>
<keyword evidence="3" id="KW-0547">Nucleotide-binding</keyword>
<dbReference type="GO" id="GO:0004674">
    <property type="term" value="F:protein serine/threonine kinase activity"/>
    <property type="evidence" value="ECO:0007669"/>
    <property type="project" value="UniProtKB-KW"/>
</dbReference>
<dbReference type="EMBL" id="MU825398">
    <property type="protein sequence ID" value="KAJ7393424.1"/>
    <property type="molecule type" value="Genomic_DNA"/>
</dbReference>
<accession>A0A9X0A606</accession>
<dbReference type="PANTHER" id="PTHR24056">
    <property type="entry name" value="CELL DIVISION PROTEIN KINASE"/>
    <property type="match status" value="1"/>
</dbReference>
<evidence type="ECO:0000256" key="1">
    <source>
        <dbReference type="ARBA" id="ARBA00022527"/>
    </source>
</evidence>
<dbReference type="InterPro" id="IPR050108">
    <property type="entry name" value="CDK"/>
</dbReference>
<protein>
    <recommendedName>
        <fullName evidence="8">Protein kinase domain-containing protein</fullName>
    </recommendedName>
</protein>
<evidence type="ECO:0000256" key="5">
    <source>
        <dbReference type="ARBA" id="ARBA00022840"/>
    </source>
</evidence>
<dbReference type="OrthoDB" id="1732493at2759"/>
<dbReference type="PANTHER" id="PTHR24056:SF107">
    <property type="entry name" value="CYCLIN-DEPENDENT KINASE 11A-RELATED"/>
    <property type="match status" value="1"/>
</dbReference>
<name>A0A9X0A606_9CNID</name>
<dbReference type="GO" id="GO:0005634">
    <property type="term" value="C:nucleus"/>
    <property type="evidence" value="ECO:0007669"/>
    <property type="project" value="TreeGrafter"/>
</dbReference>
<dbReference type="SUPFAM" id="SSF56112">
    <property type="entry name" value="Protein kinase-like (PK-like)"/>
    <property type="match status" value="1"/>
</dbReference>
<proteinExistence type="predicted"/>
<keyword evidence="2" id="KW-0808">Transferase</keyword>
<evidence type="ECO:0000256" key="2">
    <source>
        <dbReference type="ARBA" id="ARBA00022679"/>
    </source>
</evidence>
<dbReference type="Gene3D" id="3.30.200.20">
    <property type="entry name" value="Phosphorylase Kinase, domain 1"/>
    <property type="match status" value="1"/>
</dbReference>
<evidence type="ECO:0000256" key="4">
    <source>
        <dbReference type="ARBA" id="ARBA00022777"/>
    </source>
</evidence>
<dbReference type="Proteomes" id="UP001163046">
    <property type="component" value="Unassembled WGS sequence"/>
</dbReference>
<keyword evidence="7" id="KW-1185">Reference proteome</keyword>